<dbReference type="KEGG" id="pmui:G4G71_16215"/>
<sequence>MQMLREDIVNGIIPLDGRSDRNPSFIVEVNGDARDIKEAKFLMDSFLGGGSRDFTQSFCRALEKIARHLVWDAISTYELVKEESGVSAHHVSPQCMLRLPFYTLQLVPSKEREKWSARYLYCPNRRIWRCTFPDSLGGSSGYKRMIRRLSKTPPGSLPEFAVQEVSEGRGGSGFDFNSYMTKHIVYINKVTAQWNWHRRDWSDDRQCEYWRTYKRAMFKRSQILLREHLTKEVNCLFKMCGIKCMVAVRGLSGVSDVAESLEKLNSGEIDFRQVYDRIFN</sequence>
<name>A0A7Z3BLZ0_9PSED</name>
<protein>
    <submittedName>
        <fullName evidence="1">Uncharacterized protein</fullName>
    </submittedName>
</protein>
<evidence type="ECO:0000313" key="1">
    <source>
        <dbReference type="EMBL" id="QJP09353.1"/>
    </source>
</evidence>
<organism evidence="1 2">
    <name type="scientific">Pseudomonas multiresinivorans</name>
    <dbReference type="NCBI Taxonomy" id="95301"/>
    <lineage>
        <taxon>Bacteria</taxon>
        <taxon>Pseudomonadati</taxon>
        <taxon>Pseudomonadota</taxon>
        <taxon>Gammaproteobacteria</taxon>
        <taxon>Pseudomonadales</taxon>
        <taxon>Pseudomonadaceae</taxon>
        <taxon>Pseudomonas</taxon>
    </lineage>
</organism>
<dbReference type="EMBL" id="CP048833">
    <property type="protein sequence ID" value="QJP09353.1"/>
    <property type="molecule type" value="Genomic_DNA"/>
</dbReference>
<dbReference type="RefSeq" id="WP_169939091.1">
    <property type="nucleotide sequence ID" value="NZ_CP048833.1"/>
</dbReference>
<keyword evidence="2" id="KW-1185">Reference proteome</keyword>
<proteinExistence type="predicted"/>
<accession>A0A7Z3BLZ0</accession>
<evidence type="ECO:0000313" key="2">
    <source>
        <dbReference type="Proteomes" id="UP000502549"/>
    </source>
</evidence>
<gene>
    <name evidence="1" type="ORF">G4G71_16215</name>
</gene>
<reference evidence="1 2" key="1">
    <citation type="submission" date="2020-02" db="EMBL/GenBank/DDBJ databases">
        <title>Complete genome sequence of Pseudomonas multiresinivorans ORNL1.</title>
        <authorList>
            <person name="Podar M."/>
        </authorList>
    </citation>
    <scope>NUCLEOTIDE SEQUENCE [LARGE SCALE GENOMIC DNA]</scope>
    <source>
        <strain evidence="2">populi</strain>
    </source>
</reference>
<dbReference type="Proteomes" id="UP000502549">
    <property type="component" value="Chromosome"/>
</dbReference>
<dbReference type="AlphaFoldDB" id="A0A7Z3BLZ0"/>